<dbReference type="SUPFAM" id="SSF51984">
    <property type="entry name" value="MurCD N-terminal domain"/>
    <property type="match status" value="1"/>
</dbReference>
<evidence type="ECO:0000259" key="11">
    <source>
        <dbReference type="Pfam" id="PF08245"/>
    </source>
</evidence>
<evidence type="ECO:0000256" key="5">
    <source>
        <dbReference type="ARBA" id="ARBA00022960"/>
    </source>
</evidence>
<feature type="domain" description="Mur ligase central" evidence="11">
    <location>
        <begin position="118"/>
        <end position="292"/>
    </location>
</feature>
<name>A0ABV6YT52_UNCC1</name>
<evidence type="ECO:0000256" key="1">
    <source>
        <dbReference type="ARBA" id="ARBA00022598"/>
    </source>
</evidence>
<dbReference type="InterPro" id="IPR036565">
    <property type="entry name" value="Mur-like_cat_sf"/>
</dbReference>
<keyword evidence="3" id="KW-0547">Nucleotide-binding</keyword>
<feature type="domain" description="Mur ligase C-terminal" evidence="10">
    <location>
        <begin position="315"/>
        <end position="447"/>
    </location>
</feature>
<dbReference type="Gene3D" id="3.40.50.720">
    <property type="entry name" value="NAD(P)-binding Rossmann-like Domain"/>
    <property type="match status" value="1"/>
</dbReference>
<dbReference type="InterPro" id="IPR013221">
    <property type="entry name" value="Mur_ligase_cen"/>
</dbReference>
<keyword evidence="6" id="KW-0573">Peptidoglycan synthesis</keyword>
<evidence type="ECO:0000259" key="9">
    <source>
        <dbReference type="Pfam" id="PF01225"/>
    </source>
</evidence>
<dbReference type="InterPro" id="IPR036615">
    <property type="entry name" value="Mur_ligase_C_dom_sf"/>
</dbReference>
<gene>
    <name evidence="12" type="primary">murC</name>
    <name evidence="12" type="ORF">ACFL27_03995</name>
</gene>
<dbReference type="InterPro" id="IPR000713">
    <property type="entry name" value="Mur_ligase_N"/>
</dbReference>
<evidence type="ECO:0000256" key="6">
    <source>
        <dbReference type="ARBA" id="ARBA00022984"/>
    </source>
</evidence>
<evidence type="ECO:0000313" key="13">
    <source>
        <dbReference type="Proteomes" id="UP001594351"/>
    </source>
</evidence>
<evidence type="ECO:0000256" key="4">
    <source>
        <dbReference type="ARBA" id="ARBA00022840"/>
    </source>
</evidence>
<keyword evidence="2" id="KW-0132">Cell division</keyword>
<dbReference type="PANTHER" id="PTHR43445">
    <property type="entry name" value="UDP-N-ACETYLMURAMATE--L-ALANINE LIGASE-RELATED"/>
    <property type="match status" value="1"/>
</dbReference>
<evidence type="ECO:0000256" key="8">
    <source>
        <dbReference type="ARBA" id="ARBA00023316"/>
    </source>
</evidence>
<keyword evidence="7" id="KW-0131">Cell cycle</keyword>
<evidence type="ECO:0000256" key="7">
    <source>
        <dbReference type="ARBA" id="ARBA00023306"/>
    </source>
</evidence>
<dbReference type="Gene3D" id="3.90.190.20">
    <property type="entry name" value="Mur ligase, C-terminal domain"/>
    <property type="match status" value="1"/>
</dbReference>
<dbReference type="Gene3D" id="3.40.1190.10">
    <property type="entry name" value="Mur-like, catalytic domain"/>
    <property type="match status" value="1"/>
</dbReference>
<dbReference type="EMBL" id="JBHPBY010000034">
    <property type="protein sequence ID" value="MFC1849351.1"/>
    <property type="molecule type" value="Genomic_DNA"/>
</dbReference>
<evidence type="ECO:0000259" key="10">
    <source>
        <dbReference type="Pfam" id="PF02875"/>
    </source>
</evidence>
<dbReference type="InterPro" id="IPR004101">
    <property type="entry name" value="Mur_ligase_C"/>
</dbReference>
<dbReference type="Pfam" id="PF08245">
    <property type="entry name" value="Mur_ligase_M"/>
    <property type="match status" value="1"/>
</dbReference>
<keyword evidence="4" id="KW-0067">ATP-binding</keyword>
<evidence type="ECO:0000256" key="3">
    <source>
        <dbReference type="ARBA" id="ARBA00022741"/>
    </source>
</evidence>
<keyword evidence="8" id="KW-0961">Cell wall biogenesis/degradation</keyword>
<evidence type="ECO:0000313" key="12">
    <source>
        <dbReference type="EMBL" id="MFC1849351.1"/>
    </source>
</evidence>
<dbReference type="Pfam" id="PF01225">
    <property type="entry name" value="Mur_ligase"/>
    <property type="match status" value="1"/>
</dbReference>
<keyword evidence="5" id="KW-0133">Cell shape</keyword>
<organism evidence="12 13">
    <name type="scientific">candidate division CSSED10-310 bacterium</name>
    <dbReference type="NCBI Taxonomy" id="2855610"/>
    <lineage>
        <taxon>Bacteria</taxon>
        <taxon>Bacteria division CSSED10-310</taxon>
    </lineage>
</organism>
<dbReference type="SUPFAM" id="SSF53244">
    <property type="entry name" value="MurD-like peptide ligases, peptide-binding domain"/>
    <property type="match status" value="1"/>
</dbReference>
<dbReference type="InterPro" id="IPR050061">
    <property type="entry name" value="MurCDEF_pg_biosynth"/>
</dbReference>
<keyword evidence="1 12" id="KW-0436">Ligase</keyword>
<dbReference type="EC" id="6.3.2.8" evidence="12"/>
<reference evidence="12 13" key="1">
    <citation type="submission" date="2024-09" db="EMBL/GenBank/DDBJ databases">
        <title>Laminarin stimulates single cell rates of sulfate reduction while oxygen inhibits transcriptomic activity in coastal marine sediment.</title>
        <authorList>
            <person name="Lindsay M."/>
            <person name="Orcutt B."/>
            <person name="Emerson D."/>
            <person name="Stepanauskas R."/>
            <person name="D'Angelo T."/>
        </authorList>
    </citation>
    <scope>NUCLEOTIDE SEQUENCE [LARGE SCALE GENOMIC DNA]</scope>
    <source>
        <strain evidence="12">SAG AM-311-K15</strain>
    </source>
</reference>
<proteinExistence type="predicted"/>
<sequence length="469" mass="51740">MDQLNNRERIHFIGVAGSGMSPLARFLVAKSQYLISGSDRIFDRGQGEKLRSALLAAGVLIVPQDGRSLNKNVTKVIVSGAIEKTVPEMQATIKFDIPISTRAQLLASVTNKTHGIAIAGTSGKTTVTGMCGAVFSYAGLNPSVICGGVLKDFYPTNLSDSVVVGDSDYIIFEADESDGSLIEYAPQTGMLLNISKDHQPLELLHDIFTRYMTQCQRNLIYNNDDRNIRLNLARINNSCSKLSFGWSNSAHIYPRHHELLPWGSRFQVGDVTFTLQLPGRHNISNALAAIALGSAYDIPFKSMSQALNEYKGIARRLDLIGSISGIRVIDDFAHNPDKIAATLTTLQSSSSRTIAIFQPHGFGPTRFLKDDLIECFTTHLRANDVLLLPEIYYAGGTVARDISSLDLVQAISAARKFAYFFPDRAAVIPWLKEHVKLNDTIVVMGARDDTLTDFARTIYHQLRQQYQQL</sequence>
<protein>
    <submittedName>
        <fullName evidence="12">UDP-N-acetylmuramate--L-alanine ligase</fullName>
        <ecNumber evidence="12">6.3.2.8</ecNumber>
    </submittedName>
</protein>
<dbReference type="SUPFAM" id="SSF53623">
    <property type="entry name" value="MurD-like peptide ligases, catalytic domain"/>
    <property type="match status" value="1"/>
</dbReference>
<dbReference type="Pfam" id="PF02875">
    <property type="entry name" value="Mur_ligase_C"/>
    <property type="match status" value="1"/>
</dbReference>
<evidence type="ECO:0000256" key="2">
    <source>
        <dbReference type="ARBA" id="ARBA00022618"/>
    </source>
</evidence>
<dbReference type="Proteomes" id="UP001594351">
    <property type="component" value="Unassembled WGS sequence"/>
</dbReference>
<accession>A0ABV6YT52</accession>
<feature type="domain" description="Mur ligase N-terminal catalytic" evidence="9">
    <location>
        <begin position="9"/>
        <end position="111"/>
    </location>
</feature>
<comment type="caution">
    <text evidence="12">The sequence shown here is derived from an EMBL/GenBank/DDBJ whole genome shotgun (WGS) entry which is preliminary data.</text>
</comment>
<dbReference type="PANTHER" id="PTHR43445:SF3">
    <property type="entry name" value="UDP-N-ACETYLMURAMATE--L-ALANINE LIGASE"/>
    <property type="match status" value="1"/>
</dbReference>
<keyword evidence="13" id="KW-1185">Reference proteome</keyword>
<dbReference type="GO" id="GO:0008763">
    <property type="term" value="F:UDP-N-acetylmuramate-L-alanine ligase activity"/>
    <property type="evidence" value="ECO:0007669"/>
    <property type="project" value="UniProtKB-EC"/>
</dbReference>